<organism evidence="4 5">
    <name type="scientific">Rhamnella rubrinervis</name>
    <dbReference type="NCBI Taxonomy" id="2594499"/>
    <lineage>
        <taxon>Eukaryota</taxon>
        <taxon>Viridiplantae</taxon>
        <taxon>Streptophyta</taxon>
        <taxon>Embryophyta</taxon>
        <taxon>Tracheophyta</taxon>
        <taxon>Spermatophyta</taxon>
        <taxon>Magnoliopsida</taxon>
        <taxon>eudicotyledons</taxon>
        <taxon>Gunneridae</taxon>
        <taxon>Pentapetalae</taxon>
        <taxon>rosids</taxon>
        <taxon>fabids</taxon>
        <taxon>Rosales</taxon>
        <taxon>Rhamnaceae</taxon>
        <taxon>rhamnoid group</taxon>
        <taxon>Rhamneae</taxon>
        <taxon>Rhamnella</taxon>
    </lineage>
</organism>
<dbReference type="CDD" id="cd08958">
    <property type="entry name" value="FR_SDR_e"/>
    <property type="match status" value="1"/>
</dbReference>
<evidence type="ECO:0000256" key="2">
    <source>
        <dbReference type="ARBA" id="ARBA00023002"/>
    </source>
</evidence>
<reference evidence="4" key="1">
    <citation type="submission" date="2020-03" db="EMBL/GenBank/DDBJ databases">
        <title>A high-quality chromosome-level genome assembly of a woody plant with both climbing and erect habits, Rhamnella rubrinervis.</title>
        <authorList>
            <person name="Lu Z."/>
            <person name="Yang Y."/>
            <person name="Zhu X."/>
            <person name="Sun Y."/>
        </authorList>
    </citation>
    <scope>NUCLEOTIDE SEQUENCE</scope>
    <source>
        <strain evidence="4">BYM</strain>
        <tissue evidence="4">Leaf</tissue>
    </source>
</reference>
<dbReference type="PANTHER" id="PTHR10366">
    <property type="entry name" value="NAD DEPENDENT EPIMERASE/DEHYDRATASE"/>
    <property type="match status" value="1"/>
</dbReference>
<dbReference type="OrthoDB" id="2735536at2759"/>
<keyword evidence="5" id="KW-1185">Reference proteome</keyword>
<keyword evidence="2" id="KW-0560">Oxidoreductase</keyword>
<dbReference type="GO" id="GO:0016616">
    <property type="term" value="F:oxidoreductase activity, acting on the CH-OH group of donors, NAD or NADP as acceptor"/>
    <property type="evidence" value="ECO:0007669"/>
    <property type="project" value="TreeGrafter"/>
</dbReference>
<evidence type="ECO:0000256" key="1">
    <source>
        <dbReference type="ARBA" id="ARBA00022857"/>
    </source>
</evidence>
<dbReference type="SUPFAM" id="SSF51735">
    <property type="entry name" value="NAD(P)-binding Rossmann-fold domains"/>
    <property type="match status" value="1"/>
</dbReference>
<dbReference type="FunFam" id="3.40.50.720:FF:000645">
    <property type="entry name" value="Anthocyanidin reductase ((2S)-flavan-3-ol-forming)"/>
    <property type="match status" value="1"/>
</dbReference>
<evidence type="ECO:0000313" key="5">
    <source>
        <dbReference type="Proteomes" id="UP000796880"/>
    </source>
</evidence>
<dbReference type="InterPro" id="IPR050425">
    <property type="entry name" value="NAD(P)_dehydrat-like"/>
</dbReference>
<evidence type="ECO:0000259" key="3">
    <source>
        <dbReference type="Pfam" id="PF01370"/>
    </source>
</evidence>
<keyword evidence="1" id="KW-0521">NADP</keyword>
<gene>
    <name evidence="4" type="ORF">FNV43_RR09397</name>
</gene>
<name>A0A8K0MJR1_9ROSA</name>
<dbReference type="PANTHER" id="PTHR10366:SF809">
    <property type="entry name" value="ANTHOCYANIDIN REDUCTASE"/>
    <property type="match status" value="1"/>
</dbReference>
<dbReference type="InterPro" id="IPR036291">
    <property type="entry name" value="NAD(P)-bd_dom_sf"/>
</dbReference>
<sequence length="342" mass="37996">MEKMMKENHRVCVTGASGYIGSWLVKMLLEKGHTVHATLRNLGDASKVGILKSLPHAHSKLHLFQADIYDPVAFDPAIKGCEFVFHMATPMHHNPQSSVYKDTAEAAVAGVRAIADSCIRSQTVKRLIYTASCMSASPLTEDGALRKSCVDESCWTPLNLAFTCPNDFVMDYTRSKTLSEKEVLSYNEVDNGKLEVVTIPCGVVGADQTLVPHLNAAVEALLAQLSGNLVCHQILKCIQEVTGSIPLVHLEDVCEAHIFCMEQPSLRGRFFCSVANPTLKQIALYFQQNYPEYEIEKEFMEGPDEGIDHDFTMLTKMGFEYKYGMKKILDDSVSYGRRFGAL</sequence>
<dbReference type="Pfam" id="PF01370">
    <property type="entry name" value="Epimerase"/>
    <property type="match status" value="1"/>
</dbReference>
<feature type="domain" description="NAD-dependent epimerase/dehydratase" evidence="3">
    <location>
        <begin position="11"/>
        <end position="265"/>
    </location>
</feature>
<dbReference type="AlphaFoldDB" id="A0A8K0MJR1"/>
<dbReference type="EMBL" id="VOIH02000004">
    <property type="protein sequence ID" value="KAF3448684.1"/>
    <property type="molecule type" value="Genomic_DNA"/>
</dbReference>
<accession>A0A8K0MJR1</accession>
<proteinExistence type="predicted"/>
<protein>
    <recommendedName>
        <fullName evidence="3">NAD-dependent epimerase/dehydratase domain-containing protein</fullName>
    </recommendedName>
</protein>
<evidence type="ECO:0000313" key="4">
    <source>
        <dbReference type="EMBL" id="KAF3448684.1"/>
    </source>
</evidence>
<comment type="caution">
    <text evidence="4">The sequence shown here is derived from an EMBL/GenBank/DDBJ whole genome shotgun (WGS) entry which is preliminary data.</text>
</comment>
<dbReference type="Gene3D" id="3.40.50.720">
    <property type="entry name" value="NAD(P)-binding Rossmann-like Domain"/>
    <property type="match status" value="1"/>
</dbReference>
<dbReference type="InterPro" id="IPR001509">
    <property type="entry name" value="Epimerase_deHydtase"/>
</dbReference>
<dbReference type="Proteomes" id="UP000796880">
    <property type="component" value="Unassembled WGS sequence"/>
</dbReference>